<feature type="transmembrane region" description="Helical" evidence="1">
    <location>
        <begin position="200"/>
        <end position="218"/>
    </location>
</feature>
<dbReference type="AlphaFoldDB" id="A0AAP2D5B1"/>
<sequence length="268" mass="30741">MQRLIRIYRFFNLLSIDVVLGAICSALFFARIFNVGIHPQGLLALGLTVWVVYTTDHLLDARKVIGNASTERHQFHQRYHRMLVPCVIAAVLTDALIVFFIRRPVLEGGMVLIAGVGIYLLVQQYTKVLKEVFIALMYTMGVLLPSVMVTGVPYHAWPWVLLMQFFLLALTNLLLFSWFDHEFDTRDKRSSFVTIVGPGQTRIIIIALFVITGLLTFFSHELRASLYLLAADSLLLCIFLRPGFFRKADRFRLMGDAIFFILLFYTLR</sequence>
<keyword evidence="1" id="KW-0472">Membrane</keyword>
<dbReference type="Proteomes" id="UP001319180">
    <property type="component" value="Unassembled WGS sequence"/>
</dbReference>
<dbReference type="RefSeq" id="WP_254088659.1">
    <property type="nucleotide sequence ID" value="NZ_JAHESC010000002.1"/>
</dbReference>
<keyword evidence="1" id="KW-1133">Transmembrane helix</keyword>
<keyword evidence="3" id="KW-1185">Reference proteome</keyword>
<comment type="caution">
    <text evidence="2">The sequence shown here is derived from an EMBL/GenBank/DDBJ whole genome shotgun (WGS) entry which is preliminary data.</text>
</comment>
<feature type="transmembrane region" description="Helical" evidence="1">
    <location>
        <begin position="224"/>
        <end position="244"/>
    </location>
</feature>
<feature type="transmembrane region" description="Helical" evidence="1">
    <location>
        <begin position="156"/>
        <end position="179"/>
    </location>
</feature>
<reference evidence="2 3" key="1">
    <citation type="submission" date="2021-05" db="EMBL/GenBank/DDBJ databases">
        <title>A Polyphasic approach of four new species of the genus Ohtaekwangia: Ohtaekwangia histidinii sp. nov., Ohtaekwangia cretensis sp. nov., Ohtaekwangia indiensis sp. nov., Ohtaekwangia reichenbachii sp. nov. from diverse environment.</title>
        <authorList>
            <person name="Octaviana S."/>
        </authorList>
    </citation>
    <scope>NUCLEOTIDE SEQUENCE [LARGE SCALE GENOMIC DNA]</scope>
    <source>
        <strain evidence="2 3">PWU37</strain>
    </source>
</reference>
<gene>
    <name evidence="2" type="ORF">KK078_02530</name>
</gene>
<evidence type="ECO:0000313" key="3">
    <source>
        <dbReference type="Proteomes" id="UP001319180"/>
    </source>
</evidence>
<protein>
    <recommendedName>
        <fullName evidence="4">Prenyltransferase</fullName>
    </recommendedName>
</protein>
<dbReference type="EMBL" id="JAHESC010000002">
    <property type="protein sequence ID" value="MBT1685412.1"/>
    <property type="molecule type" value="Genomic_DNA"/>
</dbReference>
<feature type="transmembrane region" description="Helical" evidence="1">
    <location>
        <begin position="42"/>
        <end position="61"/>
    </location>
</feature>
<feature type="transmembrane region" description="Helical" evidence="1">
    <location>
        <begin position="108"/>
        <end position="125"/>
    </location>
</feature>
<evidence type="ECO:0000313" key="2">
    <source>
        <dbReference type="EMBL" id="MBT1685412.1"/>
    </source>
</evidence>
<feature type="transmembrane region" description="Helical" evidence="1">
    <location>
        <begin position="132"/>
        <end position="150"/>
    </location>
</feature>
<proteinExistence type="predicted"/>
<evidence type="ECO:0008006" key="4">
    <source>
        <dbReference type="Google" id="ProtNLM"/>
    </source>
</evidence>
<keyword evidence="1" id="KW-0812">Transmembrane</keyword>
<accession>A0AAP2D5B1</accession>
<feature type="transmembrane region" description="Helical" evidence="1">
    <location>
        <begin position="7"/>
        <end position="30"/>
    </location>
</feature>
<evidence type="ECO:0000256" key="1">
    <source>
        <dbReference type="SAM" id="Phobius"/>
    </source>
</evidence>
<name>A0AAP2D5B1_9BACT</name>
<organism evidence="2 3">
    <name type="scientific">Dawidia soli</name>
    <dbReference type="NCBI Taxonomy" id="2782352"/>
    <lineage>
        <taxon>Bacteria</taxon>
        <taxon>Pseudomonadati</taxon>
        <taxon>Bacteroidota</taxon>
        <taxon>Cytophagia</taxon>
        <taxon>Cytophagales</taxon>
        <taxon>Chryseotaleaceae</taxon>
        <taxon>Dawidia</taxon>
    </lineage>
</organism>
<feature type="transmembrane region" description="Helical" evidence="1">
    <location>
        <begin position="82"/>
        <end position="102"/>
    </location>
</feature>